<organism evidence="6 7">
    <name type="scientific">Gemmatimonas aurantiaca</name>
    <dbReference type="NCBI Taxonomy" id="173480"/>
    <lineage>
        <taxon>Bacteria</taxon>
        <taxon>Pseudomonadati</taxon>
        <taxon>Gemmatimonadota</taxon>
        <taxon>Gemmatimonadia</taxon>
        <taxon>Gemmatimonadales</taxon>
        <taxon>Gemmatimonadaceae</taxon>
        <taxon>Gemmatimonas</taxon>
    </lineage>
</organism>
<sequence>MPLDATRLLLAGLAIAALYHIVTLVRAMKPAPTVRPTPVGIGIGVVTAFFDTLGIGSFATTTALFRATKTVKDALIPGTLNAAHTLPTLAQAFIYTQLVEVEPVTLIAMIVAAVAGAWLGAGIVARWPTRRIQFGMGLCLAAAAALTAAQALDVLPGGGTAIGVSGGKLAIALVGNFLLGALMTIGIGLYGPCMMLVSLLGMNPAAAFPVMMGSCAFLMPMASARFLRLGKVDLRAVVSIIIGGVPAVLVAAFIVKSLPLTALRWLVVIVVAYTAFTLLQSSRRPAEDTPAAA</sequence>
<feature type="transmembrane region" description="Helical" evidence="5">
    <location>
        <begin position="234"/>
        <end position="255"/>
    </location>
</feature>
<dbReference type="Proteomes" id="UP000264071">
    <property type="component" value="Unassembled WGS sequence"/>
</dbReference>
<feature type="transmembrane region" description="Helical" evidence="5">
    <location>
        <begin position="106"/>
        <end position="125"/>
    </location>
</feature>
<keyword evidence="2 5" id="KW-0812">Transmembrane</keyword>
<dbReference type="Pfam" id="PF01925">
    <property type="entry name" value="TauE"/>
    <property type="match status" value="2"/>
</dbReference>
<feature type="transmembrane region" description="Helical" evidence="5">
    <location>
        <begin position="43"/>
        <end position="65"/>
    </location>
</feature>
<dbReference type="InterPro" id="IPR002781">
    <property type="entry name" value="TM_pro_TauE-like"/>
</dbReference>
<dbReference type="OMA" id="LYPKAKW"/>
<protein>
    <recommendedName>
        <fullName evidence="5">Probable membrane transporter protein</fullName>
    </recommendedName>
</protein>
<dbReference type="PANTHER" id="PTHR43483">
    <property type="entry name" value="MEMBRANE TRANSPORTER PROTEIN HI_0806-RELATED"/>
    <property type="match status" value="1"/>
</dbReference>
<evidence type="ECO:0000256" key="3">
    <source>
        <dbReference type="ARBA" id="ARBA00022989"/>
    </source>
</evidence>
<evidence type="ECO:0000256" key="2">
    <source>
        <dbReference type="ARBA" id="ARBA00022692"/>
    </source>
</evidence>
<dbReference type="GO" id="GO:0005886">
    <property type="term" value="C:plasma membrane"/>
    <property type="evidence" value="ECO:0007669"/>
    <property type="project" value="UniProtKB-SubCell"/>
</dbReference>
<proteinExistence type="inferred from homology"/>
<dbReference type="EMBL" id="DPIY01000009">
    <property type="protein sequence ID" value="HCT57389.1"/>
    <property type="molecule type" value="Genomic_DNA"/>
</dbReference>
<dbReference type="PANTHER" id="PTHR43483:SF3">
    <property type="entry name" value="MEMBRANE TRANSPORTER PROTEIN HI_0806-RELATED"/>
    <property type="match status" value="1"/>
</dbReference>
<feature type="transmembrane region" description="Helical" evidence="5">
    <location>
        <begin position="132"/>
        <end position="149"/>
    </location>
</feature>
<keyword evidence="5" id="KW-1003">Cell membrane</keyword>
<dbReference type="AlphaFoldDB" id="A0A3D4V8B5"/>
<evidence type="ECO:0000313" key="7">
    <source>
        <dbReference type="Proteomes" id="UP000264071"/>
    </source>
</evidence>
<evidence type="ECO:0000256" key="1">
    <source>
        <dbReference type="ARBA" id="ARBA00004141"/>
    </source>
</evidence>
<name>A0A3D4V8B5_9BACT</name>
<keyword evidence="3 5" id="KW-1133">Transmembrane helix</keyword>
<gene>
    <name evidence="6" type="ORF">DGD08_09290</name>
</gene>
<feature type="transmembrane region" description="Helical" evidence="5">
    <location>
        <begin position="74"/>
        <end position="94"/>
    </location>
</feature>
<feature type="transmembrane region" description="Helical" evidence="5">
    <location>
        <begin position="262"/>
        <end position="279"/>
    </location>
</feature>
<feature type="transmembrane region" description="Helical" evidence="5">
    <location>
        <begin position="169"/>
        <end position="190"/>
    </location>
</feature>
<evidence type="ECO:0000256" key="4">
    <source>
        <dbReference type="ARBA" id="ARBA00023136"/>
    </source>
</evidence>
<comment type="subcellular location">
    <subcellularLocation>
        <location evidence="5">Cell membrane</location>
        <topology evidence="5">Multi-pass membrane protein</topology>
    </subcellularLocation>
    <subcellularLocation>
        <location evidence="1">Membrane</location>
        <topology evidence="1">Multi-pass membrane protein</topology>
    </subcellularLocation>
</comment>
<evidence type="ECO:0000313" key="6">
    <source>
        <dbReference type="EMBL" id="HCT57389.1"/>
    </source>
</evidence>
<comment type="caution">
    <text evidence="6">The sequence shown here is derived from an EMBL/GenBank/DDBJ whole genome shotgun (WGS) entry which is preliminary data.</text>
</comment>
<accession>A0A3D4V8B5</accession>
<comment type="similarity">
    <text evidence="5">Belongs to the 4-toluene sulfonate uptake permease (TSUP) (TC 2.A.102) family.</text>
</comment>
<keyword evidence="4 5" id="KW-0472">Membrane</keyword>
<reference evidence="6 7" key="1">
    <citation type="journal article" date="2018" name="Nat. Biotechnol.">
        <title>A standardized bacterial taxonomy based on genome phylogeny substantially revises the tree of life.</title>
        <authorList>
            <person name="Parks D.H."/>
            <person name="Chuvochina M."/>
            <person name="Waite D.W."/>
            <person name="Rinke C."/>
            <person name="Skarshewski A."/>
            <person name="Chaumeil P.A."/>
            <person name="Hugenholtz P."/>
        </authorList>
    </citation>
    <scope>NUCLEOTIDE SEQUENCE [LARGE SCALE GENOMIC DNA]</scope>
    <source>
        <strain evidence="6">UBA8844</strain>
    </source>
</reference>
<feature type="transmembrane region" description="Helical" evidence="5">
    <location>
        <begin position="202"/>
        <end position="222"/>
    </location>
</feature>
<evidence type="ECO:0000256" key="5">
    <source>
        <dbReference type="RuleBase" id="RU363041"/>
    </source>
</evidence>